<organism evidence="2 3">
    <name type="scientific">Drosophila navojoa</name>
    <name type="common">Fruit fly</name>
    <dbReference type="NCBI Taxonomy" id="7232"/>
    <lineage>
        <taxon>Eukaryota</taxon>
        <taxon>Metazoa</taxon>
        <taxon>Ecdysozoa</taxon>
        <taxon>Arthropoda</taxon>
        <taxon>Hexapoda</taxon>
        <taxon>Insecta</taxon>
        <taxon>Pterygota</taxon>
        <taxon>Neoptera</taxon>
        <taxon>Endopterygota</taxon>
        <taxon>Diptera</taxon>
        <taxon>Brachycera</taxon>
        <taxon>Muscomorpha</taxon>
        <taxon>Ephydroidea</taxon>
        <taxon>Drosophilidae</taxon>
        <taxon>Drosophila</taxon>
    </lineage>
</organism>
<dbReference type="STRING" id="7232.A0A484AXC0"/>
<protein>
    <submittedName>
        <fullName evidence="2">Uncharacterized protein</fullName>
    </submittedName>
</protein>
<accession>A0A484AXC0</accession>
<sequence length="44" mass="4784">FAEAKGLDAVNERMPPRRDQPPTPSDDHPHPHHHSQGNNGAAHG</sequence>
<feature type="region of interest" description="Disordered" evidence="1">
    <location>
        <begin position="1"/>
        <end position="44"/>
    </location>
</feature>
<comment type="caution">
    <text evidence="2">The sequence shown here is derived from an EMBL/GenBank/DDBJ whole genome shotgun (WGS) entry which is preliminary data.</text>
</comment>
<name>A0A484AXC0_DRONA</name>
<dbReference type="AlphaFoldDB" id="A0A484AXC0"/>
<keyword evidence="3" id="KW-1185">Reference proteome</keyword>
<proteinExistence type="predicted"/>
<feature type="compositionally biased region" description="Basic and acidic residues" evidence="1">
    <location>
        <begin position="10"/>
        <end position="29"/>
    </location>
</feature>
<gene>
    <name evidence="2" type="ORF">AWZ03_012279</name>
</gene>
<dbReference type="Proteomes" id="UP000295192">
    <property type="component" value="Unassembled WGS sequence"/>
</dbReference>
<reference evidence="2 3" key="1">
    <citation type="journal article" date="2019" name="J. Hered.">
        <title>An Improved Genome Assembly for Drosophila navojoa, the Basal Species in the mojavensis Cluster.</title>
        <authorList>
            <person name="Vanderlinde T."/>
            <person name="Dupim E.G."/>
            <person name="Nazario-Yepiz N.O."/>
            <person name="Carvalho A.B."/>
        </authorList>
    </citation>
    <scope>NUCLEOTIDE SEQUENCE [LARGE SCALE GENOMIC DNA]</scope>
    <source>
        <strain evidence="2">Navoj_Jal97</strain>
        <tissue evidence="2">Whole organism</tissue>
    </source>
</reference>
<evidence type="ECO:0000313" key="2">
    <source>
        <dbReference type="EMBL" id="TDG41297.1"/>
    </source>
</evidence>
<feature type="non-terminal residue" evidence="2">
    <location>
        <position position="1"/>
    </location>
</feature>
<dbReference type="EMBL" id="LSRL02000376">
    <property type="protein sequence ID" value="TDG41297.1"/>
    <property type="molecule type" value="Genomic_DNA"/>
</dbReference>
<evidence type="ECO:0000256" key="1">
    <source>
        <dbReference type="SAM" id="MobiDB-lite"/>
    </source>
</evidence>
<evidence type="ECO:0000313" key="3">
    <source>
        <dbReference type="Proteomes" id="UP000295192"/>
    </source>
</evidence>